<gene>
    <name evidence="1" type="ORF">HAX54_046890</name>
</gene>
<accession>A0ABS8SRZ7</accession>
<comment type="caution">
    <text evidence="1">The sequence shown here is derived from an EMBL/GenBank/DDBJ whole genome shotgun (WGS) entry which is preliminary data.</text>
</comment>
<sequence>MKQLSSWRSFQAAVAAKSTIVHEIKEMPQIPKVKTLIRRKNPPANPLGMIVKVKPRAKEAKMDLVQLGFIGFKPNSTLSLSSAFCRSCCYRNRRFDSSAEAKNEAVDPDNMRFSRSNVKIVLLHL</sequence>
<organism evidence="1 2">
    <name type="scientific">Datura stramonium</name>
    <name type="common">Jimsonweed</name>
    <name type="synonym">Common thornapple</name>
    <dbReference type="NCBI Taxonomy" id="4076"/>
    <lineage>
        <taxon>Eukaryota</taxon>
        <taxon>Viridiplantae</taxon>
        <taxon>Streptophyta</taxon>
        <taxon>Embryophyta</taxon>
        <taxon>Tracheophyta</taxon>
        <taxon>Spermatophyta</taxon>
        <taxon>Magnoliopsida</taxon>
        <taxon>eudicotyledons</taxon>
        <taxon>Gunneridae</taxon>
        <taxon>Pentapetalae</taxon>
        <taxon>asterids</taxon>
        <taxon>lamiids</taxon>
        <taxon>Solanales</taxon>
        <taxon>Solanaceae</taxon>
        <taxon>Solanoideae</taxon>
        <taxon>Datureae</taxon>
        <taxon>Datura</taxon>
    </lineage>
</organism>
<proteinExistence type="predicted"/>
<keyword evidence="2" id="KW-1185">Reference proteome</keyword>
<reference evidence="1 2" key="1">
    <citation type="journal article" date="2021" name="BMC Genomics">
        <title>Datura genome reveals duplications of psychoactive alkaloid biosynthetic genes and high mutation rate following tissue culture.</title>
        <authorList>
            <person name="Rajewski A."/>
            <person name="Carter-House D."/>
            <person name="Stajich J."/>
            <person name="Litt A."/>
        </authorList>
    </citation>
    <scope>NUCLEOTIDE SEQUENCE [LARGE SCALE GENOMIC DNA]</scope>
    <source>
        <strain evidence="1">AR-01</strain>
    </source>
</reference>
<evidence type="ECO:0000313" key="2">
    <source>
        <dbReference type="Proteomes" id="UP000823775"/>
    </source>
</evidence>
<protein>
    <submittedName>
        <fullName evidence="1">Uncharacterized protein</fullName>
    </submittedName>
</protein>
<name>A0ABS8SRZ7_DATST</name>
<evidence type="ECO:0000313" key="1">
    <source>
        <dbReference type="EMBL" id="MCD7461722.1"/>
    </source>
</evidence>
<dbReference type="EMBL" id="JACEIK010000748">
    <property type="protein sequence ID" value="MCD7461722.1"/>
    <property type="molecule type" value="Genomic_DNA"/>
</dbReference>
<dbReference type="Proteomes" id="UP000823775">
    <property type="component" value="Unassembled WGS sequence"/>
</dbReference>